<dbReference type="AlphaFoldDB" id="A0A816UVL2"/>
<protein>
    <submittedName>
        <fullName evidence="1">(rape) hypothetical protein</fullName>
    </submittedName>
</protein>
<name>A0A816UVL2_BRANA</name>
<dbReference type="Proteomes" id="UP001295469">
    <property type="component" value="Chromosome C08"/>
</dbReference>
<dbReference type="EMBL" id="HG994372">
    <property type="protein sequence ID" value="CAF2112959.1"/>
    <property type="molecule type" value="Genomic_DNA"/>
</dbReference>
<feature type="non-terminal residue" evidence="1">
    <location>
        <position position="57"/>
    </location>
</feature>
<proteinExistence type="predicted"/>
<organism evidence="1">
    <name type="scientific">Brassica napus</name>
    <name type="common">Rape</name>
    <dbReference type="NCBI Taxonomy" id="3708"/>
    <lineage>
        <taxon>Eukaryota</taxon>
        <taxon>Viridiplantae</taxon>
        <taxon>Streptophyta</taxon>
        <taxon>Embryophyta</taxon>
        <taxon>Tracheophyta</taxon>
        <taxon>Spermatophyta</taxon>
        <taxon>Magnoliopsida</taxon>
        <taxon>eudicotyledons</taxon>
        <taxon>Gunneridae</taxon>
        <taxon>Pentapetalae</taxon>
        <taxon>rosids</taxon>
        <taxon>malvids</taxon>
        <taxon>Brassicales</taxon>
        <taxon>Brassicaceae</taxon>
        <taxon>Brassiceae</taxon>
        <taxon>Brassica</taxon>
    </lineage>
</organism>
<gene>
    <name evidence="1" type="ORF">DARMORV10_C08P34570.1</name>
</gene>
<accession>A0A816UVL2</accession>
<reference evidence="1" key="1">
    <citation type="submission" date="2021-01" db="EMBL/GenBank/DDBJ databases">
        <authorList>
            <consortium name="Genoscope - CEA"/>
            <person name="William W."/>
        </authorList>
    </citation>
    <scope>NUCLEOTIDE SEQUENCE</scope>
</reference>
<sequence>MDNKGMEMVSRSRVVDDARSLLLLPQTSTYGHVFCSRRITHVLHTKGQRFIIEVKPI</sequence>
<evidence type="ECO:0000313" key="1">
    <source>
        <dbReference type="EMBL" id="CAF2112959.1"/>
    </source>
</evidence>